<feature type="transmembrane region" description="Helical" evidence="12">
    <location>
        <begin position="447"/>
        <end position="470"/>
    </location>
</feature>
<evidence type="ECO:0000256" key="4">
    <source>
        <dbReference type="ARBA" id="ARBA00022737"/>
    </source>
</evidence>
<keyword evidence="4" id="KW-0677">Repeat</keyword>
<feature type="repeat" description="ANK" evidence="11">
    <location>
        <begin position="137"/>
        <end position="169"/>
    </location>
</feature>
<evidence type="ECO:0000256" key="10">
    <source>
        <dbReference type="ARBA" id="ARBA00048048"/>
    </source>
</evidence>
<feature type="region of interest" description="Disordered" evidence="13">
    <location>
        <begin position="1"/>
        <end position="34"/>
    </location>
</feature>
<feature type="compositionally biased region" description="Basic and acidic residues" evidence="13">
    <location>
        <begin position="1"/>
        <end position="12"/>
    </location>
</feature>
<reference evidence="15" key="1">
    <citation type="submission" date="2020-01" db="EMBL/GenBank/DDBJ databases">
        <title>Genome Sequencing of Three Apophysomyces-Like Fungal Strains Confirms a Novel Fungal Genus in the Mucoromycota with divergent Burkholderia-like Endosymbiotic Bacteria.</title>
        <authorList>
            <person name="Stajich J.E."/>
            <person name="Macias A.M."/>
            <person name="Carter-House D."/>
            <person name="Lovett B."/>
            <person name="Kasson L.R."/>
            <person name="Berry K."/>
            <person name="Grigoriev I."/>
            <person name="Chang Y."/>
            <person name="Spatafora J."/>
            <person name="Kasson M.T."/>
        </authorList>
    </citation>
    <scope>NUCLEOTIDE SEQUENCE</scope>
    <source>
        <strain evidence="15">NRRL A-21654</strain>
    </source>
</reference>
<evidence type="ECO:0000256" key="6">
    <source>
        <dbReference type="ARBA" id="ARBA00023043"/>
    </source>
</evidence>
<keyword evidence="12 15" id="KW-0808">Transferase</keyword>
<evidence type="ECO:0000256" key="5">
    <source>
        <dbReference type="ARBA" id="ARBA00022989"/>
    </source>
</evidence>
<feature type="transmembrane region" description="Helical" evidence="12">
    <location>
        <begin position="290"/>
        <end position="310"/>
    </location>
</feature>
<dbReference type="AlphaFoldDB" id="A0A8H7BTC4"/>
<evidence type="ECO:0000259" key="14">
    <source>
        <dbReference type="Pfam" id="PF01529"/>
    </source>
</evidence>
<evidence type="ECO:0000256" key="13">
    <source>
        <dbReference type="SAM" id="MobiDB-lite"/>
    </source>
</evidence>
<dbReference type="InterPro" id="IPR036770">
    <property type="entry name" value="Ankyrin_rpt-contain_sf"/>
</dbReference>
<dbReference type="PANTHER" id="PTHR24161">
    <property type="entry name" value="ANK_REP_REGION DOMAIN-CONTAINING PROTEIN-RELATED"/>
    <property type="match status" value="1"/>
</dbReference>
<comment type="catalytic activity">
    <reaction evidence="10 12">
        <text>L-cysteinyl-[protein] + hexadecanoyl-CoA = S-hexadecanoyl-L-cysteinyl-[protein] + CoA</text>
        <dbReference type="Rhea" id="RHEA:36683"/>
        <dbReference type="Rhea" id="RHEA-COMP:10131"/>
        <dbReference type="Rhea" id="RHEA-COMP:11032"/>
        <dbReference type="ChEBI" id="CHEBI:29950"/>
        <dbReference type="ChEBI" id="CHEBI:57287"/>
        <dbReference type="ChEBI" id="CHEBI:57379"/>
        <dbReference type="ChEBI" id="CHEBI:74151"/>
        <dbReference type="EC" id="2.3.1.225"/>
    </reaction>
</comment>
<evidence type="ECO:0000256" key="2">
    <source>
        <dbReference type="ARBA" id="ARBA00010104"/>
    </source>
</evidence>
<keyword evidence="5 12" id="KW-1133">Transmembrane helix</keyword>
<keyword evidence="6 11" id="KW-0040">ANK repeat</keyword>
<feature type="repeat" description="ANK" evidence="11">
    <location>
        <begin position="171"/>
        <end position="203"/>
    </location>
</feature>
<evidence type="ECO:0000256" key="7">
    <source>
        <dbReference type="ARBA" id="ARBA00023136"/>
    </source>
</evidence>
<dbReference type="SMART" id="SM00248">
    <property type="entry name" value="ANK"/>
    <property type="match status" value="5"/>
</dbReference>
<protein>
    <recommendedName>
        <fullName evidence="12">Palmitoyltransferase</fullName>
        <ecNumber evidence="12">2.3.1.225</ecNumber>
    </recommendedName>
</protein>
<comment type="similarity">
    <text evidence="2">Belongs to the DHHC palmitoyltransferase family. AKR/ZDHHC17 subfamily.</text>
</comment>
<keyword evidence="8" id="KW-0564">Palmitate</keyword>
<feature type="transmembrane region" description="Helical" evidence="12">
    <location>
        <begin position="322"/>
        <end position="344"/>
    </location>
</feature>
<evidence type="ECO:0000256" key="3">
    <source>
        <dbReference type="ARBA" id="ARBA00022692"/>
    </source>
</evidence>
<feature type="repeat" description="ANK" evidence="11">
    <location>
        <begin position="204"/>
        <end position="236"/>
    </location>
</feature>
<evidence type="ECO:0000256" key="8">
    <source>
        <dbReference type="ARBA" id="ARBA00023139"/>
    </source>
</evidence>
<dbReference type="GO" id="GO:0016020">
    <property type="term" value="C:membrane"/>
    <property type="evidence" value="ECO:0007669"/>
    <property type="project" value="UniProtKB-SubCell"/>
</dbReference>
<dbReference type="SUPFAM" id="SSF48403">
    <property type="entry name" value="Ankyrin repeat"/>
    <property type="match status" value="1"/>
</dbReference>
<dbReference type="PROSITE" id="PS50216">
    <property type="entry name" value="DHHC"/>
    <property type="match status" value="1"/>
</dbReference>
<feature type="transmembrane region" description="Helical" evidence="12">
    <location>
        <begin position="490"/>
        <end position="511"/>
    </location>
</feature>
<dbReference type="EC" id="2.3.1.225" evidence="12"/>
<dbReference type="Pfam" id="PF12796">
    <property type="entry name" value="Ank_2"/>
    <property type="match status" value="2"/>
</dbReference>
<evidence type="ECO:0000256" key="11">
    <source>
        <dbReference type="PROSITE-ProRule" id="PRU00023"/>
    </source>
</evidence>
<accession>A0A8H7BTC4</accession>
<feature type="repeat" description="ANK" evidence="11">
    <location>
        <begin position="70"/>
        <end position="102"/>
    </location>
</feature>
<evidence type="ECO:0000313" key="16">
    <source>
        <dbReference type="Proteomes" id="UP000605846"/>
    </source>
</evidence>
<proteinExistence type="inferred from homology"/>
<evidence type="ECO:0000313" key="15">
    <source>
        <dbReference type="EMBL" id="KAF7727215.1"/>
    </source>
</evidence>
<dbReference type="OrthoDB" id="6781668at2759"/>
<keyword evidence="3 12" id="KW-0812">Transmembrane</keyword>
<dbReference type="PROSITE" id="PS50297">
    <property type="entry name" value="ANK_REP_REGION"/>
    <property type="match status" value="4"/>
</dbReference>
<organism evidence="15 16">
    <name type="scientific">Apophysomyces ossiformis</name>
    <dbReference type="NCBI Taxonomy" id="679940"/>
    <lineage>
        <taxon>Eukaryota</taxon>
        <taxon>Fungi</taxon>
        <taxon>Fungi incertae sedis</taxon>
        <taxon>Mucoromycota</taxon>
        <taxon>Mucoromycotina</taxon>
        <taxon>Mucoromycetes</taxon>
        <taxon>Mucorales</taxon>
        <taxon>Mucorineae</taxon>
        <taxon>Mucoraceae</taxon>
        <taxon>Apophysomyces</taxon>
    </lineage>
</organism>
<sequence>MATIRDAREDKQPLLSSIDDDEQQPDPTPALLHTHEPEVTIFEAAKRGSLQSLIYLVENHYATPNDVNEKGTTALHYAAAGNHVDCISYLLDRGAPIDPIGDEWKSTPLHWAVRSGSIAAMHRLLQAGADPTLKDGQGSNVLHMAAQCNDVFVILYLILYGLDLDPSDEVGGYTPLMWAANQGKALMVDLLLRFGADVHRRDHHLSTALHWATVKGNRLCIQHLVRHDADPSARDRLGKSPLDLVHELRLGSVWQRATKTRRVSERMVNLIAYILPFVLLPFLLKTLAWLPWYLGAPAAFVEFALANFTVMKLAGGLLNTPYLASIFQASAFWVWITWIWIVFYHRHVPVVHAIFLFSFMVAMYCFYSAVLADPGFIAYTSREIQRQTVFELAERKILDHQHFCTTCMEAVYVQTLQDMQPMCGSIRPVNHCPWMANCIGIRNHKSFMIFLVFLGLSIITFVTISVEYLMDKAPELKQCSLGSLCEYFAYDAWTTTLAAWIAIGTTTNESIKSRRRSRREPRSPAVAALVGADVGGLVTGTGDASSSTNQGGMGCLSIVAGARAIHRAHSLRDDPHREHDTMDQGCWTNCIDFWCTSRVDWYTLYDIHSYPQSNSPV</sequence>
<keyword evidence="7 12" id="KW-0472">Membrane</keyword>
<dbReference type="Gene3D" id="1.25.40.20">
    <property type="entry name" value="Ankyrin repeat-containing domain"/>
    <property type="match status" value="1"/>
</dbReference>
<evidence type="ECO:0000256" key="1">
    <source>
        <dbReference type="ARBA" id="ARBA00004141"/>
    </source>
</evidence>
<name>A0A8H7BTC4_9FUNG</name>
<dbReference type="EMBL" id="JABAYA010000062">
    <property type="protein sequence ID" value="KAF7727215.1"/>
    <property type="molecule type" value="Genomic_DNA"/>
</dbReference>
<comment type="caution">
    <text evidence="15">The sequence shown here is derived from an EMBL/GenBank/DDBJ whole genome shotgun (WGS) entry which is preliminary data.</text>
</comment>
<keyword evidence="9" id="KW-0449">Lipoprotein</keyword>
<comment type="subcellular location">
    <subcellularLocation>
        <location evidence="1">Membrane</location>
        <topology evidence="1">Multi-pass membrane protein</topology>
    </subcellularLocation>
</comment>
<dbReference type="Pfam" id="PF01529">
    <property type="entry name" value="DHHC"/>
    <property type="match status" value="1"/>
</dbReference>
<dbReference type="InterPro" id="IPR001594">
    <property type="entry name" value="Palmitoyltrfase_DHHC"/>
</dbReference>
<evidence type="ECO:0000256" key="9">
    <source>
        <dbReference type="ARBA" id="ARBA00023288"/>
    </source>
</evidence>
<dbReference type="Proteomes" id="UP000605846">
    <property type="component" value="Unassembled WGS sequence"/>
</dbReference>
<feature type="transmembrane region" description="Helical" evidence="12">
    <location>
        <begin position="267"/>
        <end position="284"/>
    </location>
</feature>
<dbReference type="PRINTS" id="PR01415">
    <property type="entry name" value="ANKYRIN"/>
</dbReference>
<evidence type="ECO:0000256" key="12">
    <source>
        <dbReference type="RuleBase" id="RU079119"/>
    </source>
</evidence>
<feature type="transmembrane region" description="Helical" evidence="12">
    <location>
        <begin position="350"/>
        <end position="372"/>
    </location>
</feature>
<dbReference type="PROSITE" id="PS50088">
    <property type="entry name" value="ANK_REPEAT"/>
    <property type="match status" value="5"/>
</dbReference>
<gene>
    <name evidence="15" type="primary">ZDHHC13</name>
    <name evidence="15" type="ORF">EC973_007913</name>
</gene>
<feature type="repeat" description="ANK" evidence="11">
    <location>
        <begin position="104"/>
        <end position="136"/>
    </location>
</feature>
<dbReference type="InterPro" id="IPR002110">
    <property type="entry name" value="Ankyrin_rpt"/>
</dbReference>
<keyword evidence="16" id="KW-1185">Reference proteome</keyword>
<feature type="domain" description="Palmitoyltransferase DHHC" evidence="14">
    <location>
        <begin position="426"/>
        <end position="478"/>
    </location>
</feature>
<dbReference type="GO" id="GO:0019706">
    <property type="term" value="F:protein-cysteine S-palmitoyltransferase activity"/>
    <property type="evidence" value="ECO:0007669"/>
    <property type="project" value="UniProtKB-EC"/>
</dbReference>
<keyword evidence="12" id="KW-0012">Acyltransferase</keyword>
<dbReference type="PANTHER" id="PTHR24161:SF85">
    <property type="entry name" value="PALMITOYLTRANSFERASE HIP14"/>
    <property type="match status" value="1"/>
</dbReference>
<comment type="domain">
    <text evidence="12">The DHHC domain is required for palmitoyltransferase activity.</text>
</comment>